<accession>A0ABY9PGC6</accession>
<evidence type="ECO:0000313" key="2">
    <source>
        <dbReference type="Proteomes" id="UP001235341"/>
    </source>
</evidence>
<dbReference type="RefSeq" id="WP_309204765.1">
    <property type="nucleotide sequence ID" value="NZ_CP133586.1"/>
</dbReference>
<evidence type="ECO:0000313" key="1">
    <source>
        <dbReference type="EMBL" id="WMT12462.1"/>
    </source>
</evidence>
<organism evidence="1 2">
    <name type="scientific">Serratia fonticola</name>
    <dbReference type="NCBI Taxonomy" id="47917"/>
    <lineage>
        <taxon>Bacteria</taxon>
        <taxon>Pseudomonadati</taxon>
        <taxon>Pseudomonadota</taxon>
        <taxon>Gammaproteobacteria</taxon>
        <taxon>Enterobacterales</taxon>
        <taxon>Yersiniaceae</taxon>
        <taxon>Serratia</taxon>
    </lineage>
</organism>
<protein>
    <recommendedName>
        <fullName evidence="3">Fimbrial protein</fullName>
    </recommendedName>
</protein>
<dbReference type="EMBL" id="CP133586">
    <property type="protein sequence ID" value="WMT12462.1"/>
    <property type="molecule type" value="Genomic_DNA"/>
</dbReference>
<gene>
    <name evidence="1" type="ORF">RFB13_14385</name>
</gene>
<evidence type="ECO:0008006" key="3">
    <source>
        <dbReference type="Google" id="ProtNLM"/>
    </source>
</evidence>
<sequence>MNVSYGVYVSPSAAAGTLPTTYLQLHKTSGTNQQSVLNFTNLTIARTQCTLNTDAVVPFGDVTPSQTSSGDGIKVQSSLGVNCTNEAGAPTAISYSVTQKTQAGDKYTLPMTLMAGGGIVGDIRGFLGANAATDAGCATNASSVPMDSTKVGLRSISGNESWSEPLVWVLCPKATAEPGRATAAASIDVYW</sequence>
<reference evidence="1 2" key="1">
    <citation type="submission" date="2023-08" db="EMBL/GenBank/DDBJ databases">
        <title>Complete Genome and Methylome dissection of Serratia fonticola NEB369.</title>
        <authorList>
            <person name="Fomenkov A."/>
            <person name="Roberts R.D."/>
        </authorList>
    </citation>
    <scope>NUCLEOTIDE SEQUENCE [LARGE SCALE GENOMIC DNA]</scope>
    <source>
        <strain evidence="1 2">NEB369</strain>
    </source>
</reference>
<name>A0ABY9PGC6_SERFO</name>
<keyword evidence="2" id="KW-1185">Reference proteome</keyword>
<dbReference type="Proteomes" id="UP001235341">
    <property type="component" value="Chromosome"/>
</dbReference>
<proteinExistence type="predicted"/>